<name>A0A8J3DF72_9BACT</name>
<comment type="caution">
    <text evidence="1">The sequence shown here is derived from an EMBL/GenBank/DDBJ whole genome shotgun (WGS) entry which is preliminary data.</text>
</comment>
<reference evidence="1" key="2">
    <citation type="submission" date="2020-09" db="EMBL/GenBank/DDBJ databases">
        <authorList>
            <person name="Sun Q."/>
            <person name="Kim S."/>
        </authorList>
    </citation>
    <scope>NUCLEOTIDE SEQUENCE</scope>
    <source>
        <strain evidence="1">KCTC 12870</strain>
    </source>
</reference>
<dbReference type="RefSeq" id="WP_189511243.1">
    <property type="nucleotide sequence ID" value="NZ_BMXG01000002.1"/>
</dbReference>
<organism evidence="1 2">
    <name type="scientific">Cerasicoccus arenae</name>
    <dbReference type="NCBI Taxonomy" id="424488"/>
    <lineage>
        <taxon>Bacteria</taxon>
        <taxon>Pseudomonadati</taxon>
        <taxon>Verrucomicrobiota</taxon>
        <taxon>Opitutia</taxon>
        <taxon>Puniceicoccales</taxon>
        <taxon>Cerasicoccaceae</taxon>
        <taxon>Cerasicoccus</taxon>
    </lineage>
</organism>
<dbReference type="AlphaFoldDB" id="A0A8J3DF72"/>
<dbReference type="Proteomes" id="UP000642829">
    <property type="component" value="Unassembled WGS sequence"/>
</dbReference>
<sequence>MTPKIDINNVIAVASTNAEQRQAAFEAVKQIAAEFGDKVQVGEDRVLFHCEWEPPFKALKKLSKEMPDVSFTLWADAFQKSHWICKVEYLEGKGEEQTLSRIDDDFPGIFKEIFGIEEPSWQKKQTASFQAWFPSAQ</sequence>
<dbReference type="EMBL" id="BMXG01000002">
    <property type="protein sequence ID" value="GHB91872.1"/>
    <property type="molecule type" value="Genomic_DNA"/>
</dbReference>
<accession>A0A8J3DF72</accession>
<evidence type="ECO:0000313" key="2">
    <source>
        <dbReference type="Proteomes" id="UP000642829"/>
    </source>
</evidence>
<proteinExistence type="predicted"/>
<protein>
    <submittedName>
        <fullName evidence="1">Uncharacterized protein</fullName>
    </submittedName>
</protein>
<gene>
    <name evidence="1" type="ORF">GCM10007047_03480</name>
</gene>
<reference evidence="1" key="1">
    <citation type="journal article" date="2014" name="Int. J. Syst. Evol. Microbiol.">
        <title>Complete genome sequence of Corynebacterium casei LMG S-19264T (=DSM 44701T), isolated from a smear-ripened cheese.</title>
        <authorList>
            <consortium name="US DOE Joint Genome Institute (JGI-PGF)"/>
            <person name="Walter F."/>
            <person name="Albersmeier A."/>
            <person name="Kalinowski J."/>
            <person name="Ruckert C."/>
        </authorList>
    </citation>
    <scope>NUCLEOTIDE SEQUENCE</scope>
    <source>
        <strain evidence="1">KCTC 12870</strain>
    </source>
</reference>
<evidence type="ECO:0000313" key="1">
    <source>
        <dbReference type="EMBL" id="GHB91872.1"/>
    </source>
</evidence>
<keyword evidence="2" id="KW-1185">Reference proteome</keyword>